<dbReference type="GO" id="GO:0043565">
    <property type="term" value="F:sequence-specific DNA binding"/>
    <property type="evidence" value="ECO:0007669"/>
    <property type="project" value="InterPro"/>
</dbReference>
<dbReference type="InterPro" id="IPR050204">
    <property type="entry name" value="AraC_XylS_family_regulators"/>
</dbReference>
<proteinExistence type="predicted"/>
<name>A0A1M6Q5E6_9BRAD</name>
<evidence type="ECO:0000256" key="1">
    <source>
        <dbReference type="ARBA" id="ARBA00023015"/>
    </source>
</evidence>
<dbReference type="InterPro" id="IPR035418">
    <property type="entry name" value="AraC-bd_2"/>
</dbReference>
<dbReference type="Pfam" id="PF12833">
    <property type="entry name" value="HTH_18"/>
    <property type="match status" value="1"/>
</dbReference>
<dbReference type="Pfam" id="PF14525">
    <property type="entry name" value="AraC_binding_2"/>
    <property type="match status" value="1"/>
</dbReference>
<dbReference type="InterPro" id="IPR009057">
    <property type="entry name" value="Homeodomain-like_sf"/>
</dbReference>
<dbReference type="InterPro" id="IPR018062">
    <property type="entry name" value="HTH_AraC-typ_CS"/>
</dbReference>
<dbReference type="OrthoDB" id="7285481at2"/>
<feature type="domain" description="HTH araC/xylS-type" evidence="4">
    <location>
        <begin position="225"/>
        <end position="325"/>
    </location>
</feature>
<sequence>MLGPAKSILGRLSRFHTRDADEARAFLSTKDYELDLSRSDARQIDLRINGVYLPGAYVGYYQYGAPIAARTHAARHDYWINLPLEEAIEATIGAETLICGPQQGFVSSPTLQYVVRTQGVGARVHVQITEERMNRQLTALLGTPLSEPVVFTASIDLTKGHGRSLGNCVGLAISDLEGGDALANNPIATGLFEECITTKLLLEHPNNYSDALHRMQKSIAPASVKRAVEYMNAELGLPLGIGEIAAAAGVAGRTLFKHFKDAHGASPMQYLRNARFEKVHQALLCAEHTDNVSVIALRWGFSHLGRFAVEYRQRYGEPPSQTLTRSPLRTAK</sequence>
<keyword evidence="3" id="KW-0804">Transcription</keyword>
<protein>
    <submittedName>
        <fullName evidence="5">Transcriptional regulator, AraC family</fullName>
    </submittedName>
</protein>
<dbReference type="Proteomes" id="UP000189935">
    <property type="component" value="Chromosome I"/>
</dbReference>
<dbReference type="RefSeq" id="WP_079538449.1">
    <property type="nucleotide sequence ID" value="NZ_LT670844.1"/>
</dbReference>
<evidence type="ECO:0000256" key="3">
    <source>
        <dbReference type="ARBA" id="ARBA00023163"/>
    </source>
</evidence>
<dbReference type="Gene3D" id="1.10.10.60">
    <property type="entry name" value="Homeodomain-like"/>
    <property type="match status" value="1"/>
</dbReference>
<keyword evidence="2" id="KW-0238">DNA-binding</keyword>
<organism evidence="5 6">
    <name type="scientific">Bradyrhizobium lablabi</name>
    <dbReference type="NCBI Taxonomy" id="722472"/>
    <lineage>
        <taxon>Bacteria</taxon>
        <taxon>Pseudomonadati</taxon>
        <taxon>Pseudomonadota</taxon>
        <taxon>Alphaproteobacteria</taxon>
        <taxon>Hyphomicrobiales</taxon>
        <taxon>Nitrobacteraceae</taxon>
        <taxon>Bradyrhizobium</taxon>
    </lineage>
</organism>
<keyword evidence="1" id="KW-0805">Transcription regulation</keyword>
<dbReference type="EMBL" id="LT670844">
    <property type="protein sequence ID" value="SHK15405.1"/>
    <property type="molecule type" value="Genomic_DNA"/>
</dbReference>
<dbReference type="SMART" id="SM00342">
    <property type="entry name" value="HTH_ARAC"/>
    <property type="match status" value="1"/>
</dbReference>
<accession>A0A1M6Q5E6</accession>
<evidence type="ECO:0000313" key="6">
    <source>
        <dbReference type="Proteomes" id="UP000189935"/>
    </source>
</evidence>
<dbReference type="PANTHER" id="PTHR46796">
    <property type="entry name" value="HTH-TYPE TRANSCRIPTIONAL ACTIVATOR RHAS-RELATED"/>
    <property type="match status" value="1"/>
</dbReference>
<dbReference type="GO" id="GO:0003700">
    <property type="term" value="F:DNA-binding transcription factor activity"/>
    <property type="evidence" value="ECO:0007669"/>
    <property type="project" value="InterPro"/>
</dbReference>
<dbReference type="InterPro" id="IPR018060">
    <property type="entry name" value="HTH_AraC"/>
</dbReference>
<dbReference type="PROSITE" id="PS00041">
    <property type="entry name" value="HTH_ARAC_FAMILY_1"/>
    <property type="match status" value="1"/>
</dbReference>
<dbReference type="PROSITE" id="PS01124">
    <property type="entry name" value="HTH_ARAC_FAMILY_2"/>
    <property type="match status" value="1"/>
</dbReference>
<dbReference type="SUPFAM" id="SSF46689">
    <property type="entry name" value="Homeodomain-like"/>
    <property type="match status" value="1"/>
</dbReference>
<reference evidence="5 6" key="1">
    <citation type="submission" date="2016-11" db="EMBL/GenBank/DDBJ databases">
        <authorList>
            <person name="Jaros S."/>
            <person name="Januszkiewicz K."/>
            <person name="Wedrychowicz H."/>
        </authorList>
    </citation>
    <scope>NUCLEOTIDE SEQUENCE [LARGE SCALE GENOMIC DNA]</scope>
    <source>
        <strain evidence="5 6">GAS499</strain>
    </source>
</reference>
<dbReference type="AlphaFoldDB" id="A0A1M6Q5E6"/>
<gene>
    <name evidence="5" type="ORF">SAMN05444159_2558</name>
</gene>
<evidence type="ECO:0000256" key="2">
    <source>
        <dbReference type="ARBA" id="ARBA00023125"/>
    </source>
</evidence>
<evidence type="ECO:0000259" key="4">
    <source>
        <dbReference type="PROSITE" id="PS01124"/>
    </source>
</evidence>
<dbReference type="PANTHER" id="PTHR46796:SF12">
    <property type="entry name" value="HTH-TYPE DNA-BINDING TRANSCRIPTIONAL ACTIVATOR EUTR"/>
    <property type="match status" value="1"/>
</dbReference>
<evidence type="ECO:0000313" key="5">
    <source>
        <dbReference type="EMBL" id="SHK15405.1"/>
    </source>
</evidence>